<proteinExistence type="predicted"/>
<dbReference type="AlphaFoldDB" id="A0A8R1XZI3"/>
<protein>
    <submittedName>
        <fullName evidence="1">Uncharacterized protein</fullName>
    </submittedName>
</protein>
<dbReference type="EMBL" id="CMVM020000164">
    <property type="status" value="NOT_ANNOTATED_CDS"/>
    <property type="molecule type" value="Genomic_DNA"/>
</dbReference>
<dbReference type="EnsemblMetazoa" id="OVOC5987.1">
    <property type="protein sequence ID" value="OVOC5987.1"/>
    <property type="gene ID" value="WBGene00242796"/>
</dbReference>
<reference evidence="2" key="1">
    <citation type="submission" date="2013-10" db="EMBL/GenBank/DDBJ databases">
        <title>Genome sequencing of Onchocerca volvulus.</title>
        <authorList>
            <person name="Cotton J."/>
            <person name="Tsai J."/>
            <person name="Stanley E."/>
            <person name="Tracey A."/>
            <person name="Holroyd N."/>
            <person name="Lustigman S."/>
            <person name="Berriman M."/>
        </authorList>
    </citation>
    <scope>NUCLEOTIDE SEQUENCE</scope>
</reference>
<keyword evidence="2" id="KW-1185">Reference proteome</keyword>
<evidence type="ECO:0000313" key="2">
    <source>
        <dbReference type="Proteomes" id="UP000024404"/>
    </source>
</evidence>
<dbReference type="Proteomes" id="UP000024404">
    <property type="component" value="Unassembled WGS sequence"/>
</dbReference>
<accession>A0A8R1XZI3</accession>
<evidence type="ECO:0000313" key="1">
    <source>
        <dbReference type="EnsemblMetazoa" id="OVOC5987.1"/>
    </source>
</evidence>
<name>A0A8R1XZI3_ONCVO</name>
<organism evidence="1 2">
    <name type="scientific">Onchocerca volvulus</name>
    <dbReference type="NCBI Taxonomy" id="6282"/>
    <lineage>
        <taxon>Eukaryota</taxon>
        <taxon>Metazoa</taxon>
        <taxon>Ecdysozoa</taxon>
        <taxon>Nematoda</taxon>
        <taxon>Chromadorea</taxon>
        <taxon>Rhabditida</taxon>
        <taxon>Spirurina</taxon>
        <taxon>Spiruromorpha</taxon>
        <taxon>Filarioidea</taxon>
        <taxon>Onchocercidae</taxon>
        <taxon>Onchocerca</taxon>
    </lineage>
</organism>
<sequence length="94" mass="10981">MTLWKIVKILLQPISNMKKLIVHVAFIICCEPLQSEKKMADAVEIIIDINAFKLWNDDQLITTTQEEKYINTDELRCNVEWRTACFEGEYDAVC</sequence>
<reference evidence="1" key="2">
    <citation type="submission" date="2022-06" db="UniProtKB">
        <authorList>
            <consortium name="EnsemblMetazoa"/>
        </authorList>
    </citation>
    <scope>IDENTIFICATION</scope>
</reference>